<proteinExistence type="predicted"/>
<dbReference type="InterPro" id="IPR032834">
    <property type="entry name" value="NatK-like_C"/>
</dbReference>
<keyword evidence="3" id="KW-0067">ATP-binding</keyword>
<dbReference type="Pfam" id="PF14501">
    <property type="entry name" value="HATPase_c_5"/>
    <property type="match status" value="1"/>
</dbReference>
<dbReference type="RefSeq" id="WP_128211803.1">
    <property type="nucleotide sequence ID" value="NZ_CP025746.1"/>
</dbReference>
<dbReference type="EMBL" id="CP025746">
    <property type="protein sequence ID" value="QAA31128.1"/>
    <property type="molecule type" value="Genomic_DNA"/>
</dbReference>
<evidence type="ECO:0000313" key="3">
    <source>
        <dbReference type="EMBL" id="QAA31128.1"/>
    </source>
</evidence>
<gene>
    <name evidence="3" type="ORF">C1I91_05305</name>
</gene>
<dbReference type="Gene3D" id="3.30.565.10">
    <property type="entry name" value="Histidine kinase-like ATPase, C-terminal domain"/>
    <property type="match status" value="1"/>
</dbReference>
<dbReference type="KEGG" id="cmah:C1I91_05305"/>
<accession>A0A3R5QS06</accession>
<dbReference type="InterPro" id="IPR036890">
    <property type="entry name" value="HATPase_C_sf"/>
</dbReference>
<organism evidence="3 4">
    <name type="scientific">Clostridium manihotivorum</name>
    <dbReference type="NCBI Taxonomy" id="2320868"/>
    <lineage>
        <taxon>Bacteria</taxon>
        <taxon>Bacillati</taxon>
        <taxon>Bacillota</taxon>
        <taxon>Clostridia</taxon>
        <taxon>Eubacteriales</taxon>
        <taxon>Clostridiaceae</taxon>
        <taxon>Clostridium</taxon>
    </lineage>
</organism>
<keyword evidence="4" id="KW-1185">Reference proteome</keyword>
<evidence type="ECO:0000313" key="4">
    <source>
        <dbReference type="Proteomes" id="UP000286268"/>
    </source>
</evidence>
<sequence length="437" mass="50178">MEYYLKLLATIILLYSTILNLSFTEIKIKEFIGTIVVADTLSYLLFYVTSSEFIAIIPVLVIPIVLLYLRSKNIIKSISLPVFSLILAVLSDNLISGIYTTLSKGSSDKVYNDNLTYFIGYITTFIFIYILSKFLSFILYKKTKLLDIDLKGTNGLLMLLSLLLTVVIFYSNIILSRRKVSAFKIYQVNDIMFLAYFVLLIVFMYILIKSLTKELDFRNKQEQFENLKQYTNNLESLYSDMRSFRHDYINILASMVGFIQSDDMEGLRTHFNNKIMPLSNSMENNNFKIGNLKNIQVPEIKGILSSKLIRAQEMGIEVHIEITEPIKDFNMDIMDLSRCIGILVDNSIEAAIECDEPNIEFAIINEEKHLKIVIINSCSDSTPPVYKIYENGFSTKGNGRGIGLYNLKKMLSKYKKASLDTIIEKGRFKQILYISKM</sequence>
<evidence type="ECO:0000259" key="2">
    <source>
        <dbReference type="Pfam" id="PF14501"/>
    </source>
</evidence>
<dbReference type="GO" id="GO:0005524">
    <property type="term" value="F:ATP binding"/>
    <property type="evidence" value="ECO:0007669"/>
    <property type="project" value="UniProtKB-KW"/>
</dbReference>
<dbReference type="PANTHER" id="PTHR40448">
    <property type="entry name" value="TWO-COMPONENT SENSOR HISTIDINE KINASE"/>
    <property type="match status" value="1"/>
</dbReference>
<reference evidence="3 4" key="1">
    <citation type="submission" date="2018-01" db="EMBL/GenBank/DDBJ databases">
        <title>Genome Sequencing and Assembly of Anaerobacter polyendosporus strain CT4.</title>
        <authorList>
            <person name="Tachaapaikoon C."/>
            <person name="Sutheeworapong S."/>
            <person name="Jenjaroenpun P."/>
            <person name="Wongsurawat T."/>
            <person name="Nookeaw I."/>
            <person name="Cheawchanlertfa P."/>
            <person name="Kosugi A."/>
            <person name="Cheevadhanarak S."/>
            <person name="Ratanakhanokchai K."/>
        </authorList>
    </citation>
    <scope>NUCLEOTIDE SEQUENCE [LARGE SCALE GENOMIC DNA]</scope>
    <source>
        <strain evidence="3 4">CT4</strain>
    </source>
</reference>
<feature type="transmembrane region" description="Helical" evidence="1">
    <location>
        <begin position="152"/>
        <end position="171"/>
    </location>
</feature>
<name>A0A3R5QS06_9CLOT</name>
<dbReference type="Proteomes" id="UP000286268">
    <property type="component" value="Chromosome"/>
</dbReference>
<feature type="transmembrane region" description="Helical" evidence="1">
    <location>
        <begin position="7"/>
        <end position="24"/>
    </location>
</feature>
<keyword evidence="1" id="KW-1133">Transmembrane helix</keyword>
<keyword evidence="3" id="KW-0547">Nucleotide-binding</keyword>
<dbReference type="PANTHER" id="PTHR40448:SF1">
    <property type="entry name" value="TWO-COMPONENT SENSOR HISTIDINE KINASE"/>
    <property type="match status" value="1"/>
</dbReference>
<dbReference type="OrthoDB" id="1656061at2"/>
<keyword evidence="1" id="KW-0472">Membrane</keyword>
<feature type="transmembrane region" description="Helical" evidence="1">
    <location>
        <begin position="44"/>
        <end position="68"/>
    </location>
</feature>
<feature type="transmembrane region" description="Helical" evidence="1">
    <location>
        <begin position="119"/>
        <end position="140"/>
    </location>
</feature>
<dbReference type="GO" id="GO:0042802">
    <property type="term" value="F:identical protein binding"/>
    <property type="evidence" value="ECO:0007669"/>
    <property type="project" value="TreeGrafter"/>
</dbReference>
<feature type="domain" description="Sensor histidine kinase NatK-like C-terminal" evidence="2">
    <location>
        <begin position="331"/>
        <end position="434"/>
    </location>
</feature>
<protein>
    <submittedName>
        <fullName evidence="3">ATP-binding protein</fullName>
    </submittedName>
</protein>
<dbReference type="AlphaFoldDB" id="A0A3R5QS06"/>
<keyword evidence="1" id="KW-0812">Transmembrane</keyword>
<evidence type="ECO:0000256" key="1">
    <source>
        <dbReference type="SAM" id="Phobius"/>
    </source>
</evidence>
<feature type="transmembrane region" description="Helical" evidence="1">
    <location>
        <begin position="191"/>
        <end position="208"/>
    </location>
</feature>
<feature type="transmembrane region" description="Helical" evidence="1">
    <location>
        <begin position="80"/>
        <end position="99"/>
    </location>
</feature>
<dbReference type="SUPFAM" id="SSF55874">
    <property type="entry name" value="ATPase domain of HSP90 chaperone/DNA topoisomerase II/histidine kinase"/>
    <property type="match status" value="1"/>
</dbReference>